<protein>
    <submittedName>
        <fullName evidence="1">Uncharacterized protein</fullName>
    </submittedName>
</protein>
<name>A0A6C0LTK1_9ZZZZ</name>
<dbReference type="EMBL" id="MN740567">
    <property type="protein sequence ID" value="QHU34089.1"/>
    <property type="molecule type" value="Genomic_DNA"/>
</dbReference>
<sequence>MGLREKLKSYEGKMLMSILLGLGLATLFRKVCKGKNCVVFHSPNIKKVEDKVFKHDGKCYSYHLETTSCNKNNVKKLSFA</sequence>
<proteinExistence type="predicted"/>
<reference evidence="1" key="1">
    <citation type="journal article" date="2020" name="Nature">
        <title>Giant virus diversity and host interactions through global metagenomics.</title>
        <authorList>
            <person name="Schulz F."/>
            <person name="Roux S."/>
            <person name="Paez-Espino D."/>
            <person name="Jungbluth S."/>
            <person name="Walsh D.A."/>
            <person name="Denef V.J."/>
            <person name="McMahon K.D."/>
            <person name="Konstantinidis K.T."/>
            <person name="Eloe-Fadrosh E.A."/>
            <person name="Kyrpides N.C."/>
            <person name="Woyke T."/>
        </authorList>
    </citation>
    <scope>NUCLEOTIDE SEQUENCE</scope>
    <source>
        <strain evidence="1">GVMAG-S-1016713-123</strain>
    </source>
</reference>
<accession>A0A6C0LTK1</accession>
<organism evidence="1">
    <name type="scientific">viral metagenome</name>
    <dbReference type="NCBI Taxonomy" id="1070528"/>
    <lineage>
        <taxon>unclassified sequences</taxon>
        <taxon>metagenomes</taxon>
        <taxon>organismal metagenomes</taxon>
    </lineage>
</organism>
<evidence type="ECO:0000313" key="1">
    <source>
        <dbReference type="EMBL" id="QHU34089.1"/>
    </source>
</evidence>
<dbReference type="AlphaFoldDB" id="A0A6C0LTK1"/>